<keyword evidence="9" id="KW-1185">Reference proteome</keyword>
<reference evidence="8 9" key="1">
    <citation type="submission" date="2018-08" db="EMBL/GenBank/DDBJ databases">
        <title>Hydrogenophaga sp. LA-38 isolated from sludge.</title>
        <authorList>
            <person name="Im W.-T."/>
        </authorList>
    </citation>
    <scope>NUCLEOTIDE SEQUENCE [LARGE SCALE GENOMIC DNA]</scope>
    <source>
        <strain evidence="8 9">LA-38</strain>
    </source>
</reference>
<protein>
    <recommendedName>
        <fullName evidence="7">2-C-methyl-D-erythritol 4-phosphate cytidylyltransferase</fullName>
        <ecNumber evidence="7">2.7.7.60</ecNumber>
    </recommendedName>
    <alternativeName>
        <fullName evidence="7">4-diphosphocytidyl-2C-methyl-D-erythritol synthase</fullName>
    </alternativeName>
    <alternativeName>
        <fullName evidence="7">MEP cytidylyltransferase</fullName>
        <shortName evidence="7">MCT</shortName>
    </alternativeName>
</protein>
<dbReference type="SUPFAM" id="SSF53448">
    <property type="entry name" value="Nucleotide-diphospho-sugar transferases"/>
    <property type="match status" value="1"/>
</dbReference>
<comment type="pathway">
    <text evidence="2 7">Isoprenoid biosynthesis; isopentenyl diphosphate biosynthesis via DXP pathway; isopentenyl diphosphate from 1-deoxy-D-xylulose 5-phosphate: step 2/6.</text>
</comment>
<dbReference type="InterPro" id="IPR029044">
    <property type="entry name" value="Nucleotide-diphossugar_trans"/>
</dbReference>
<keyword evidence="4 7" id="KW-0808">Transferase</keyword>
<evidence type="ECO:0000313" key="8">
    <source>
        <dbReference type="EMBL" id="RFP82362.1"/>
    </source>
</evidence>
<comment type="function">
    <text evidence="7">Catalyzes the formation of 4-diphosphocytidyl-2-C-methyl-D-erythritol from CTP and 2-C-methyl-D-erythritol 4-phosphate (MEP).</text>
</comment>
<dbReference type="InterPro" id="IPR001228">
    <property type="entry name" value="IspD"/>
</dbReference>
<organism evidence="8 9">
    <name type="scientific">Hydrogenophaga borbori</name>
    <dbReference type="NCBI Taxonomy" id="2294117"/>
    <lineage>
        <taxon>Bacteria</taxon>
        <taxon>Pseudomonadati</taxon>
        <taxon>Pseudomonadota</taxon>
        <taxon>Betaproteobacteria</taxon>
        <taxon>Burkholderiales</taxon>
        <taxon>Comamonadaceae</taxon>
        <taxon>Hydrogenophaga</taxon>
    </lineage>
</organism>
<evidence type="ECO:0000256" key="3">
    <source>
        <dbReference type="ARBA" id="ARBA00009789"/>
    </source>
</evidence>
<feature type="site" description="Positions MEP for the nucleophilic attack" evidence="7">
    <location>
        <position position="169"/>
    </location>
</feature>
<keyword evidence="6 7" id="KW-0414">Isoprene biosynthesis</keyword>
<dbReference type="Proteomes" id="UP000261931">
    <property type="component" value="Unassembled WGS sequence"/>
</dbReference>
<dbReference type="HAMAP" id="MF_00108">
    <property type="entry name" value="IspD"/>
    <property type="match status" value="1"/>
</dbReference>
<comment type="catalytic activity">
    <reaction evidence="1 7">
        <text>2-C-methyl-D-erythritol 4-phosphate + CTP + H(+) = 4-CDP-2-C-methyl-D-erythritol + diphosphate</text>
        <dbReference type="Rhea" id="RHEA:13429"/>
        <dbReference type="ChEBI" id="CHEBI:15378"/>
        <dbReference type="ChEBI" id="CHEBI:33019"/>
        <dbReference type="ChEBI" id="CHEBI:37563"/>
        <dbReference type="ChEBI" id="CHEBI:57823"/>
        <dbReference type="ChEBI" id="CHEBI:58262"/>
        <dbReference type="EC" id="2.7.7.60"/>
    </reaction>
</comment>
<evidence type="ECO:0000256" key="2">
    <source>
        <dbReference type="ARBA" id="ARBA00004787"/>
    </source>
</evidence>
<dbReference type="PANTHER" id="PTHR32125:SF4">
    <property type="entry name" value="2-C-METHYL-D-ERYTHRITOL 4-PHOSPHATE CYTIDYLYLTRANSFERASE, CHLOROPLASTIC"/>
    <property type="match status" value="1"/>
</dbReference>
<feature type="site" description="Positions MEP for the nucleophilic attack" evidence="7">
    <location>
        <position position="226"/>
    </location>
</feature>
<dbReference type="GO" id="GO:0019288">
    <property type="term" value="P:isopentenyl diphosphate biosynthetic process, methylerythritol 4-phosphate pathway"/>
    <property type="evidence" value="ECO:0007669"/>
    <property type="project" value="UniProtKB-UniRule"/>
</dbReference>
<gene>
    <name evidence="7" type="primary">ispD</name>
    <name evidence="8" type="ORF">DY262_00550</name>
</gene>
<dbReference type="InterPro" id="IPR034683">
    <property type="entry name" value="IspD/TarI"/>
</dbReference>
<dbReference type="InterPro" id="IPR018294">
    <property type="entry name" value="ISPD_synthase_CS"/>
</dbReference>
<feature type="site" description="Transition state stabilizer" evidence="7">
    <location>
        <position position="39"/>
    </location>
</feature>
<dbReference type="PROSITE" id="PS01295">
    <property type="entry name" value="ISPD"/>
    <property type="match status" value="1"/>
</dbReference>
<dbReference type="EMBL" id="QVLS01000001">
    <property type="protein sequence ID" value="RFP82362.1"/>
    <property type="molecule type" value="Genomic_DNA"/>
</dbReference>
<evidence type="ECO:0000256" key="7">
    <source>
        <dbReference type="HAMAP-Rule" id="MF_00108"/>
    </source>
</evidence>
<evidence type="ECO:0000256" key="1">
    <source>
        <dbReference type="ARBA" id="ARBA00001282"/>
    </source>
</evidence>
<dbReference type="FunFam" id="3.90.550.10:FF:000003">
    <property type="entry name" value="2-C-methyl-D-erythritol 4-phosphate cytidylyltransferase"/>
    <property type="match status" value="1"/>
</dbReference>
<dbReference type="EC" id="2.7.7.60" evidence="7"/>
<dbReference type="UniPathway" id="UPA00056">
    <property type="reaction ID" value="UER00093"/>
</dbReference>
<evidence type="ECO:0000256" key="6">
    <source>
        <dbReference type="ARBA" id="ARBA00023229"/>
    </source>
</evidence>
<feature type="site" description="Transition state stabilizer" evidence="7">
    <location>
        <position position="32"/>
    </location>
</feature>
<comment type="caution">
    <text evidence="8">The sequence shown here is derived from an EMBL/GenBank/DDBJ whole genome shotgun (WGS) entry which is preliminary data.</text>
</comment>
<dbReference type="Pfam" id="PF01128">
    <property type="entry name" value="IspD"/>
    <property type="match status" value="1"/>
</dbReference>
<comment type="similarity">
    <text evidence="3 7">Belongs to the IspD/TarI cytidylyltransferase family. IspD subfamily.</text>
</comment>
<dbReference type="Gene3D" id="3.90.550.10">
    <property type="entry name" value="Spore Coat Polysaccharide Biosynthesis Protein SpsA, Chain A"/>
    <property type="match status" value="1"/>
</dbReference>
<accession>A0A372EP94</accession>
<sequence length="244" mass="26164">MAPPMSAASPFPAPPSLPRCHALLPCAGTGSRAGAPLPKQYQPVAGRPLVQHTLAALRGVPRLDRIVVVLAPDDAHWPADIDGVQALRRGGATRAETVFNGLRALREAGVPDTDWVLVHDAARCLVTPEEVTALIEACAGDPVGGLLALPLPDTLKDEVDGRVARTIERRHKWLAQTPQMFRLGELLDALSEARATGFEGITDEASAIERTGRRPRLVEGRASNIKVTYPHDFALAEAILRSRT</sequence>
<dbReference type="NCBIfam" id="TIGR00453">
    <property type="entry name" value="ispD"/>
    <property type="match status" value="1"/>
</dbReference>
<dbReference type="CDD" id="cd02516">
    <property type="entry name" value="CDP-ME_synthetase"/>
    <property type="match status" value="1"/>
</dbReference>
<dbReference type="AlphaFoldDB" id="A0A372EP94"/>
<dbReference type="InterPro" id="IPR050088">
    <property type="entry name" value="IspD/TarI_cytidylyltransf_bact"/>
</dbReference>
<dbReference type="GO" id="GO:0050518">
    <property type="term" value="F:2-C-methyl-D-erythritol 4-phosphate cytidylyltransferase activity"/>
    <property type="evidence" value="ECO:0007669"/>
    <property type="project" value="UniProtKB-UniRule"/>
</dbReference>
<proteinExistence type="inferred from homology"/>
<evidence type="ECO:0000256" key="5">
    <source>
        <dbReference type="ARBA" id="ARBA00022695"/>
    </source>
</evidence>
<name>A0A372EP94_9BURK</name>
<dbReference type="PANTHER" id="PTHR32125">
    <property type="entry name" value="2-C-METHYL-D-ERYTHRITOL 4-PHOSPHATE CYTIDYLYLTRANSFERASE, CHLOROPLASTIC"/>
    <property type="match status" value="1"/>
</dbReference>
<evidence type="ECO:0000313" key="9">
    <source>
        <dbReference type="Proteomes" id="UP000261931"/>
    </source>
</evidence>
<keyword evidence="5 7" id="KW-0548">Nucleotidyltransferase</keyword>
<evidence type="ECO:0000256" key="4">
    <source>
        <dbReference type="ARBA" id="ARBA00022679"/>
    </source>
</evidence>